<reference evidence="2" key="1">
    <citation type="submission" date="2019-03" db="EMBL/GenBank/DDBJ databases">
        <authorList>
            <consortium name="Pathogen Informatics"/>
        </authorList>
    </citation>
    <scope>NUCLEOTIDE SEQUENCE</scope>
    <source>
        <strain evidence="2">5012STDY7626466</strain>
    </source>
</reference>
<evidence type="ECO:0000259" key="1">
    <source>
        <dbReference type="Pfam" id="PF01507"/>
    </source>
</evidence>
<name>A0A486QA62_KLEPN</name>
<proteinExistence type="predicted"/>
<dbReference type="Gene3D" id="3.40.50.620">
    <property type="entry name" value="HUPs"/>
    <property type="match status" value="1"/>
</dbReference>
<protein>
    <submittedName>
        <fullName evidence="2">PUA domain (Predicted RNA-binding domain)</fullName>
    </submittedName>
</protein>
<dbReference type="AlphaFoldDB" id="A0A486QA62"/>
<evidence type="ECO:0000313" key="2">
    <source>
        <dbReference type="EMBL" id="VGL86159.1"/>
    </source>
</evidence>
<accession>A0A486QA62</accession>
<dbReference type="EMBL" id="CAAHCZ010000001">
    <property type="protein sequence ID" value="VGL86159.1"/>
    <property type="molecule type" value="Genomic_DNA"/>
</dbReference>
<dbReference type="InterPro" id="IPR014729">
    <property type="entry name" value="Rossmann-like_a/b/a_fold"/>
</dbReference>
<sequence length="257" mass="28607">MIPDISSLITAGALFVSNHSGGKDSQAMLINLLEVIPPKQLVVVHASLGAMEWPGALELAQKQAEAAGIPFIVARAHKTLLEMVERRFVNRPEVPSWPSASTRQCTSDLKRGPIQREVRRYAKANGFKTIVNCLGLRAQESPGRAKRQAFSKMGISNSVNTWYEWLPVHDLLAEEVFATIRQAGQEPHYAYALGNERLSCVFCIMASRNDMINGARHNQPLLEEYADLELKTGYTMHMSRIPIRVLAADDEKQERAA</sequence>
<gene>
    <name evidence="2" type="ORF">SAMEA4873656_00624</name>
</gene>
<feature type="domain" description="Phosphoadenosine phosphosulphate reductase" evidence="1">
    <location>
        <begin position="18"/>
        <end position="204"/>
    </location>
</feature>
<dbReference type="GO" id="GO:0003824">
    <property type="term" value="F:catalytic activity"/>
    <property type="evidence" value="ECO:0007669"/>
    <property type="project" value="InterPro"/>
</dbReference>
<organism evidence="2">
    <name type="scientific">Klebsiella pneumoniae</name>
    <dbReference type="NCBI Taxonomy" id="573"/>
    <lineage>
        <taxon>Bacteria</taxon>
        <taxon>Pseudomonadati</taxon>
        <taxon>Pseudomonadota</taxon>
        <taxon>Gammaproteobacteria</taxon>
        <taxon>Enterobacterales</taxon>
        <taxon>Enterobacteriaceae</taxon>
        <taxon>Klebsiella/Raoultella group</taxon>
        <taxon>Klebsiella</taxon>
        <taxon>Klebsiella pneumoniae complex</taxon>
    </lineage>
</organism>
<dbReference type="InterPro" id="IPR002500">
    <property type="entry name" value="PAPS_reduct_dom"/>
</dbReference>
<dbReference type="Pfam" id="PF01507">
    <property type="entry name" value="PAPS_reduct"/>
    <property type="match status" value="1"/>
</dbReference>
<dbReference type="SUPFAM" id="SSF52402">
    <property type="entry name" value="Adenine nucleotide alpha hydrolases-like"/>
    <property type="match status" value="1"/>
</dbReference>